<keyword evidence="1" id="KW-0175">Coiled coil</keyword>
<name>A0A9D5BHV0_PEA</name>
<proteinExistence type="predicted"/>
<evidence type="ECO:0000313" key="3">
    <source>
        <dbReference type="Proteomes" id="UP001058974"/>
    </source>
</evidence>
<reference evidence="2 3" key="1">
    <citation type="journal article" date="2022" name="Nat. Genet.">
        <title>Improved pea reference genome and pan-genome highlight genomic features and evolutionary characteristics.</title>
        <authorList>
            <person name="Yang T."/>
            <person name="Liu R."/>
            <person name="Luo Y."/>
            <person name="Hu S."/>
            <person name="Wang D."/>
            <person name="Wang C."/>
            <person name="Pandey M.K."/>
            <person name="Ge S."/>
            <person name="Xu Q."/>
            <person name="Li N."/>
            <person name="Li G."/>
            <person name="Huang Y."/>
            <person name="Saxena R.K."/>
            <person name="Ji Y."/>
            <person name="Li M."/>
            <person name="Yan X."/>
            <person name="He Y."/>
            <person name="Liu Y."/>
            <person name="Wang X."/>
            <person name="Xiang C."/>
            <person name="Varshney R.K."/>
            <person name="Ding H."/>
            <person name="Gao S."/>
            <person name="Zong X."/>
        </authorList>
    </citation>
    <scope>NUCLEOTIDE SEQUENCE [LARGE SCALE GENOMIC DNA]</scope>
    <source>
        <strain evidence="2 3">cv. Zhongwan 6</strain>
    </source>
</reference>
<dbReference type="PANTHER" id="PTHR33018">
    <property type="entry name" value="OS10G0338966 PROTEIN-RELATED"/>
    <property type="match status" value="1"/>
</dbReference>
<dbReference type="EMBL" id="JAMSHJ010000001">
    <property type="protein sequence ID" value="KAI5443968.1"/>
    <property type="molecule type" value="Genomic_DNA"/>
</dbReference>
<evidence type="ECO:0008006" key="4">
    <source>
        <dbReference type="Google" id="ProtNLM"/>
    </source>
</evidence>
<dbReference type="Gramene" id="Psat01G0255500-T1">
    <property type="protein sequence ID" value="KAI5443968.1"/>
    <property type="gene ID" value="KIW84_012555"/>
</dbReference>
<comment type="caution">
    <text evidence="2">The sequence shown here is derived from an EMBL/GenBank/DDBJ whole genome shotgun (WGS) entry which is preliminary data.</text>
</comment>
<organism evidence="2 3">
    <name type="scientific">Pisum sativum</name>
    <name type="common">Garden pea</name>
    <name type="synonym">Lathyrus oleraceus</name>
    <dbReference type="NCBI Taxonomy" id="3888"/>
    <lineage>
        <taxon>Eukaryota</taxon>
        <taxon>Viridiplantae</taxon>
        <taxon>Streptophyta</taxon>
        <taxon>Embryophyta</taxon>
        <taxon>Tracheophyta</taxon>
        <taxon>Spermatophyta</taxon>
        <taxon>Magnoliopsida</taxon>
        <taxon>eudicotyledons</taxon>
        <taxon>Gunneridae</taxon>
        <taxon>Pentapetalae</taxon>
        <taxon>rosids</taxon>
        <taxon>fabids</taxon>
        <taxon>Fabales</taxon>
        <taxon>Fabaceae</taxon>
        <taxon>Papilionoideae</taxon>
        <taxon>50 kb inversion clade</taxon>
        <taxon>NPAAA clade</taxon>
        <taxon>Hologalegina</taxon>
        <taxon>IRL clade</taxon>
        <taxon>Fabeae</taxon>
        <taxon>Lathyrus</taxon>
    </lineage>
</organism>
<dbReference type="PANTHER" id="PTHR33018:SF31">
    <property type="entry name" value="TRANSPOSASE, PTTA_EN_SPM, PLANT"/>
    <property type="match status" value="1"/>
</dbReference>
<protein>
    <recommendedName>
        <fullName evidence="4">Transposase</fullName>
    </recommendedName>
</protein>
<dbReference type="Proteomes" id="UP001058974">
    <property type="component" value="Chromosome 1"/>
</dbReference>
<keyword evidence="3" id="KW-1185">Reference proteome</keyword>
<sequence>MGFLSTAITLYCDYSRPPFVLPPSLSSSPSPFSAAAFTFTELSASTVAVHFLLHRYRHLEDKMANQDDTHDASGSHNNVEKEIKRGLTVMKSIIRARDKGEKFEVHWSAEDQLIEPNSSKIPITCDNWRSPELKVGKEKIWSEIQRSFHIDESRQKYCIQLAGKRLRGFRSFLSNKFLKDEEGKFVEAERPMKYAEIISAEEWDNFVAKRRNEKFHVMSINYASRGESDATSLPEHVLRKAARVGKDGVVVEAVQNVYDECETLSQTLPSTEVQDCRSVLSRVLNVPEYSGRVRGKGFGVTPSLFYKKPKTKNPTNKEVMETLAELRAQVLELQKENARYREERCGSEAKDTSDRASINCQPKFPEVIIYVIMKLK</sequence>
<dbReference type="AlphaFoldDB" id="A0A9D5BHV0"/>
<evidence type="ECO:0000256" key="1">
    <source>
        <dbReference type="SAM" id="Coils"/>
    </source>
</evidence>
<evidence type="ECO:0000313" key="2">
    <source>
        <dbReference type="EMBL" id="KAI5443968.1"/>
    </source>
</evidence>
<feature type="coiled-coil region" evidence="1">
    <location>
        <begin position="316"/>
        <end position="343"/>
    </location>
</feature>
<gene>
    <name evidence="2" type="ORF">KIW84_012555</name>
</gene>
<accession>A0A9D5BHV0</accession>